<sequence>MKVHTMFRDARPLVVPLCLIALLAACGQEVTAPLVVRPAMVVQPLPSAQSVDSFPGEVRARFEPDLAFRIPGKVSKRLVEEGQRVKANQALAELDAQDVRLQLEATRAQVSAAEANLQLVRADRDRYKTLLDRQMVSRSQYDNAENLYRSGEARLKQIKAELTVADNQTGYSVLRAPQDGVIARRSVEVGQVVAAGQTAFTLAADGEREVSISLPEQNFARFRIGQPVSVELWTQREQKFAGRIRELSPSADPRSRTFAARVAFAGGQVPADLGQSARVFIASDQAVPLAVPLSAVSAENGVSYVWRLNPDSTIKRVVVQLGPYGQESVPVLDGLKDTDWVVAAGVHVLREGELIRPVDRNNRAVKLAARE</sequence>
<dbReference type="Pfam" id="PF25954">
    <property type="entry name" value="Beta-barrel_RND_2"/>
    <property type="match status" value="1"/>
</dbReference>
<dbReference type="Gene3D" id="1.10.287.470">
    <property type="entry name" value="Helix hairpin bin"/>
    <property type="match status" value="1"/>
</dbReference>
<name>A0A0Q0E6Z9_9PSED</name>
<feature type="coiled-coil region" evidence="3">
    <location>
        <begin position="96"/>
        <end position="161"/>
    </location>
</feature>
<evidence type="ECO:0000256" key="2">
    <source>
        <dbReference type="ARBA" id="ARBA00023054"/>
    </source>
</evidence>
<feature type="domain" description="CusB-like beta-barrel" evidence="7">
    <location>
        <begin position="210"/>
        <end position="267"/>
    </location>
</feature>
<dbReference type="PANTHER" id="PTHR30469:SF15">
    <property type="entry name" value="HLYD FAMILY OF SECRETION PROTEINS"/>
    <property type="match status" value="1"/>
</dbReference>
<keyword evidence="2 3" id="KW-0175">Coiled coil</keyword>
<evidence type="ECO:0000259" key="5">
    <source>
        <dbReference type="Pfam" id="PF25876"/>
    </source>
</evidence>
<dbReference type="NCBIfam" id="TIGR01730">
    <property type="entry name" value="RND_mfp"/>
    <property type="match status" value="1"/>
</dbReference>
<dbReference type="Pfam" id="PF25876">
    <property type="entry name" value="HH_MFP_RND"/>
    <property type="match status" value="1"/>
</dbReference>
<evidence type="ECO:0000259" key="7">
    <source>
        <dbReference type="Pfam" id="PF25954"/>
    </source>
</evidence>
<evidence type="ECO:0000256" key="1">
    <source>
        <dbReference type="ARBA" id="ARBA00009477"/>
    </source>
</evidence>
<dbReference type="Gene3D" id="2.40.420.20">
    <property type="match status" value="1"/>
</dbReference>
<reference evidence="8 9" key="1">
    <citation type="submission" date="2015-09" db="EMBL/GenBank/DDBJ databases">
        <title>Genome announcement of multiple Pseudomonas syringae strains.</title>
        <authorList>
            <person name="Thakur S."/>
            <person name="Wang P.W."/>
            <person name="Gong Y."/>
            <person name="Weir B.S."/>
            <person name="Guttman D.S."/>
        </authorList>
    </citation>
    <scope>NUCLEOTIDE SEQUENCE [LARGE SCALE GENOMIC DNA]</scope>
    <source>
        <strain evidence="8 9">ICMP3963</strain>
    </source>
</reference>
<keyword evidence="8" id="KW-0449">Lipoprotein</keyword>
<comment type="caution">
    <text evidence="8">The sequence shown here is derived from an EMBL/GenBank/DDBJ whole genome shotgun (WGS) entry which is preliminary data.</text>
</comment>
<accession>A0A0Q0E6Z9</accession>
<feature type="signal peptide" evidence="4">
    <location>
        <begin position="1"/>
        <end position="27"/>
    </location>
</feature>
<proteinExistence type="inferred from homology"/>
<keyword evidence="4" id="KW-0732">Signal</keyword>
<gene>
    <name evidence="8" type="ORF">ALO40_00156</name>
</gene>
<dbReference type="PANTHER" id="PTHR30469">
    <property type="entry name" value="MULTIDRUG RESISTANCE PROTEIN MDTA"/>
    <property type="match status" value="1"/>
</dbReference>
<dbReference type="Pfam" id="PF25917">
    <property type="entry name" value="BSH_RND"/>
    <property type="match status" value="1"/>
</dbReference>
<dbReference type="Gene3D" id="2.40.50.100">
    <property type="match status" value="1"/>
</dbReference>
<dbReference type="InterPro" id="IPR058625">
    <property type="entry name" value="MdtA-like_BSH"/>
</dbReference>
<dbReference type="Gene3D" id="2.40.30.170">
    <property type="match status" value="1"/>
</dbReference>
<dbReference type="PROSITE" id="PS51257">
    <property type="entry name" value="PROKAR_LIPOPROTEIN"/>
    <property type="match status" value="1"/>
</dbReference>
<feature type="domain" description="Multidrug resistance protein MdtA-like barrel-sandwich hybrid" evidence="6">
    <location>
        <begin position="69"/>
        <end position="201"/>
    </location>
</feature>
<dbReference type="InterPro" id="IPR058624">
    <property type="entry name" value="MdtA-like_HH"/>
</dbReference>
<organism evidence="8 9">
    <name type="scientific">Pseudomonas syringae pv. viburni</name>
    <dbReference type="NCBI Taxonomy" id="251703"/>
    <lineage>
        <taxon>Bacteria</taxon>
        <taxon>Pseudomonadati</taxon>
        <taxon>Pseudomonadota</taxon>
        <taxon>Gammaproteobacteria</taxon>
        <taxon>Pseudomonadales</taxon>
        <taxon>Pseudomonadaceae</taxon>
        <taxon>Pseudomonas</taxon>
    </lineage>
</organism>
<dbReference type="AlphaFoldDB" id="A0A0Q0E6Z9"/>
<protein>
    <submittedName>
        <fullName evidence="8">Putative lipoprotein</fullName>
    </submittedName>
</protein>
<dbReference type="GO" id="GO:1990281">
    <property type="term" value="C:efflux pump complex"/>
    <property type="evidence" value="ECO:0007669"/>
    <property type="project" value="TreeGrafter"/>
</dbReference>
<dbReference type="PATRIC" id="fig|251703.9.peg.219"/>
<dbReference type="FunFam" id="2.40.30.170:FF:000014">
    <property type="entry name" value="Efflux RND transporter periplasmic adaptor subunit"/>
    <property type="match status" value="1"/>
</dbReference>
<dbReference type="Proteomes" id="UP000050317">
    <property type="component" value="Unassembled WGS sequence"/>
</dbReference>
<dbReference type="EMBL" id="LJRR01000442">
    <property type="protein sequence ID" value="KPZ09170.1"/>
    <property type="molecule type" value="Genomic_DNA"/>
</dbReference>
<evidence type="ECO:0000313" key="9">
    <source>
        <dbReference type="Proteomes" id="UP000050317"/>
    </source>
</evidence>
<feature type="chain" id="PRO_5006177331" evidence="4">
    <location>
        <begin position="28"/>
        <end position="371"/>
    </location>
</feature>
<dbReference type="InterPro" id="IPR058792">
    <property type="entry name" value="Beta-barrel_RND_2"/>
</dbReference>
<evidence type="ECO:0000256" key="3">
    <source>
        <dbReference type="SAM" id="Coils"/>
    </source>
</evidence>
<feature type="domain" description="Multidrug resistance protein MdtA-like alpha-helical hairpin" evidence="5">
    <location>
        <begin position="103"/>
        <end position="171"/>
    </location>
</feature>
<dbReference type="SUPFAM" id="SSF111369">
    <property type="entry name" value="HlyD-like secretion proteins"/>
    <property type="match status" value="1"/>
</dbReference>
<evidence type="ECO:0000256" key="4">
    <source>
        <dbReference type="SAM" id="SignalP"/>
    </source>
</evidence>
<comment type="similarity">
    <text evidence="1">Belongs to the membrane fusion protein (MFP) (TC 8.A.1) family.</text>
</comment>
<dbReference type="InterPro" id="IPR006143">
    <property type="entry name" value="RND_pump_MFP"/>
</dbReference>
<evidence type="ECO:0000313" key="8">
    <source>
        <dbReference type="EMBL" id="KPZ09170.1"/>
    </source>
</evidence>
<evidence type="ECO:0000259" key="6">
    <source>
        <dbReference type="Pfam" id="PF25917"/>
    </source>
</evidence>
<dbReference type="GO" id="GO:0015562">
    <property type="term" value="F:efflux transmembrane transporter activity"/>
    <property type="evidence" value="ECO:0007669"/>
    <property type="project" value="TreeGrafter"/>
</dbReference>